<name>A0A6J7CSH5_9ZZZZ</name>
<dbReference type="AlphaFoldDB" id="A0A6J7CSH5"/>
<protein>
    <submittedName>
        <fullName evidence="1">Unannotated protein</fullName>
    </submittedName>
</protein>
<reference evidence="1" key="1">
    <citation type="submission" date="2020-05" db="EMBL/GenBank/DDBJ databases">
        <authorList>
            <person name="Chiriac C."/>
            <person name="Salcher M."/>
            <person name="Ghai R."/>
            <person name="Kavagutti S V."/>
        </authorList>
    </citation>
    <scope>NUCLEOTIDE SEQUENCE</scope>
</reference>
<accession>A0A6J7CSH5</accession>
<organism evidence="1">
    <name type="scientific">freshwater metagenome</name>
    <dbReference type="NCBI Taxonomy" id="449393"/>
    <lineage>
        <taxon>unclassified sequences</taxon>
        <taxon>metagenomes</taxon>
        <taxon>ecological metagenomes</taxon>
    </lineage>
</organism>
<gene>
    <name evidence="1" type="ORF">UFOPK3376_00248</name>
</gene>
<sequence length="29" mass="3413">MWIWLRPVVNGIRRFTSTKNGARPMKLLA</sequence>
<evidence type="ECO:0000313" key="1">
    <source>
        <dbReference type="EMBL" id="CAB4860811.1"/>
    </source>
</evidence>
<dbReference type="EMBL" id="CAFBLP010000004">
    <property type="protein sequence ID" value="CAB4860811.1"/>
    <property type="molecule type" value="Genomic_DNA"/>
</dbReference>
<proteinExistence type="predicted"/>